<dbReference type="AlphaFoldDB" id="A0A561T6B9"/>
<evidence type="ECO:0000259" key="2">
    <source>
        <dbReference type="Pfam" id="PF07883"/>
    </source>
</evidence>
<dbReference type="RefSeq" id="WP_145909949.1">
    <property type="nucleotide sequence ID" value="NZ_BAAAMZ010000017.1"/>
</dbReference>
<dbReference type="Gene3D" id="2.60.120.10">
    <property type="entry name" value="Jelly Rolls"/>
    <property type="match status" value="1"/>
</dbReference>
<name>A0A561T6B9_9ACTN</name>
<dbReference type="GO" id="GO:0051213">
    <property type="term" value="F:dioxygenase activity"/>
    <property type="evidence" value="ECO:0007669"/>
    <property type="project" value="UniProtKB-KW"/>
</dbReference>
<dbReference type="InterPro" id="IPR011051">
    <property type="entry name" value="RmlC_Cupin_sf"/>
</dbReference>
<dbReference type="InterPro" id="IPR014710">
    <property type="entry name" value="RmlC-like_jellyroll"/>
</dbReference>
<feature type="compositionally biased region" description="Low complexity" evidence="1">
    <location>
        <begin position="1"/>
        <end position="10"/>
    </location>
</feature>
<organism evidence="3 4">
    <name type="scientific">Kitasatospora viridis</name>
    <dbReference type="NCBI Taxonomy" id="281105"/>
    <lineage>
        <taxon>Bacteria</taxon>
        <taxon>Bacillati</taxon>
        <taxon>Actinomycetota</taxon>
        <taxon>Actinomycetes</taxon>
        <taxon>Kitasatosporales</taxon>
        <taxon>Streptomycetaceae</taxon>
        <taxon>Kitasatospora</taxon>
    </lineage>
</organism>
<reference evidence="3 4" key="1">
    <citation type="submission" date="2019-06" db="EMBL/GenBank/DDBJ databases">
        <title>Sequencing the genomes of 1000 actinobacteria strains.</title>
        <authorList>
            <person name="Klenk H.-P."/>
        </authorList>
    </citation>
    <scope>NUCLEOTIDE SEQUENCE [LARGE SCALE GENOMIC DNA]</scope>
    <source>
        <strain evidence="3 4">DSM 44826</strain>
    </source>
</reference>
<gene>
    <name evidence="3" type="ORF">FHX73_14143</name>
</gene>
<keyword evidence="3" id="KW-0560">Oxidoreductase</keyword>
<feature type="region of interest" description="Disordered" evidence="1">
    <location>
        <begin position="1"/>
        <end position="26"/>
    </location>
</feature>
<accession>A0A561T6B9</accession>
<protein>
    <submittedName>
        <fullName evidence="3">Cysteine dioxygenase type I</fullName>
    </submittedName>
</protein>
<feature type="domain" description="Cupin type-2" evidence="2">
    <location>
        <begin position="62"/>
        <end position="129"/>
    </location>
</feature>
<evidence type="ECO:0000256" key="1">
    <source>
        <dbReference type="SAM" id="MobiDB-lite"/>
    </source>
</evidence>
<sequence length="149" mass="15883">MTATPTTPAADDSGSPREDRQPAGADFALPSMDLAALRWFDPAGRAVQRLHASEQCDVIVVGWEAGQQSSYHDHGVSESVVIVVEGRITAESEGATRVLGPAEVLVTPRGAHHRMRNDGPERAVTFHVYAPPMSGGVSAPYRDHTTPSD</sequence>
<evidence type="ECO:0000313" key="3">
    <source>
        <dbReference type="EMBL" id="TWF82661.1"/>
    </source>
</evidence>
<dbReference type="SUPFAM" id="SSF51182">
    <property type="entry name" value="RmlC-like cupins"/>
    <property type="match status" value="1"/>
</dbReference>
<keyword evidence="4" id="KW-1185">Reference proteome</keyword>
<dbReference type="EMBL" id="VIWT01000004">
    <property type="protein sequence ID" value="TWF82661.1"/>
    <property type="molecule type" value="Genomic_DNA"/>
</dbReference>
<evidence type="ECO:0000313" key="4">
    <source>
        <dbReference type="Proteomes" id="UP000317940"/>
    </source>
</evidence>
<dbReference type="InterPro" id="IPR013096">
    <property type="entry name" value="Cupin_2"/>
</dbReference>
<keyword evidence="3" id="KW-0223">Dioxygenase</keyword>
<dbReference type="OrthoDB" id="9791637at2"/>
<comment type="caution">
    <text evidence="3">The sequence shown here is derived from an EMBL/GenBank/DDBJ whole genome shotgun (WGS) entry which is preliminary data.</text>
</comment>
<proteinExistence type="predicted"/>
<dbReference type="Pfam" id="PF07883">
    <property type="entry name" value="Cupin_2"/>
    <property type="match status" value="1"/>
</dbReference>
<dbReference type="Proteomes" id="UP000317940">
    <property type="component" value="Unassembled WGS sequence"/>
</dbReference>